<dbReference type="SUPFAM" id="SSF81901">
    <property type="entry name" value="HCP-like"/>
    <property type="match status" value="1"/>
</dbReference>
<gene>
    <name evidence="2" type="ORF">CKY02_04840</name>
</gene>
<evidence type="ECO:0008006" key="4">
    <source>
        <dbReference type="Google" id="ProtNLM"/>
    </source>
</evidence>
<proteinExistence type="predicted"/>
<dbReference type="AlphaFoldDB" id="A0A329XB10"/>
<dbReference type="GeneID" id="88805231"/>
<evidence type="ECO:0000313" key="3">
    <source>
        <dbReference type="Proteomes" id="UP000250919"/>
    </source>
</evidence>
<evidence type="ECO:0000256" key="1">
    <source>
        <dbReference type="ARBA" id="ARBA00022737"/>
    </source>
</evidence>
<sequence length="197" mass="23130">MKYIILMMVLLVSNVYAENIEKYIPKTVFTGMNYEDKEITLKTPRTVEEFHNLEKLAEKGSADANFLLGRLYSDSALARSERDYKMAKYYYEEALRLDRNHMLALYWFGGIYKYEGRDKQDVKKAIELYERAGSLGLIRAYDSIAVTYLHGDGNVPQDLEKAKMYFQKIADMGDEESRYILEHWEIILIQQGYKEPE</sequence>
<name>A0A329XB10_9GAMM</name>
<comment type="caution">
    <text evidence="2">The sequence shown here is derived from an EMBL/GenBank/DDBJ whole genome shotgun (WGS) entry which is preliminary data.</text>
</comment>
<reference evidence="2 3" key="1">
    <citation type="journal article" date="2018" name="Int. J. Syst. Evol. Microbiol.">
        <title>Whole-genome-based revisit of Photorhabdus phylogeny: proposal for the elevation of most Photorhabdus subspecies to the species level and description of one novel species Photorhabdus bodei sp. nov., and one novel subspecies Photorhabdus laumondii subsp. clarkei subsp. nov.</title>
        <authorList>
            <person name="Machado R.A.R."/>
            <person name="Wuthrich D."/>
            <person name="Kuhnert P."/>
            <person name="Arce C.C.M."/>
            <person name="Thonen L."/>
            <person name="Ruiz C."/>
            <person name="Zhang X."/>
            <person name="Robert C.A.M."/>
            <person name="Karimi J."/>
            <person name="Kamali S."/>
            <person name="Ma J."/>
            <person name="Bruggmann R."/>
            <person name="Erb M."/>
        </authorList>
    </citation>
    <scope>NUCLEOTIDE SEQUENCE [LARGE SCALE GENOMIC DNA]</scope>
    <source>
        <strain evidence="2 3">LJ24-63</strain>
    </source>
</reference>
<dbReference type="EMBL" id="NSCM01000004">
    <property type="protein sequence ID" value="RAX13781.1"/>
    <property type="molecule type" value="Genomic_DNA"/>
</dbReference>
<protein>
    <recommendedName>
        <fullName evidence="4">Sel1 repeat family protein</fullName>
    </recommendedName>
</protein>
<dbReference type="InterPro" id="IPR011990">
    <property type="entry name" value="TPR-like_helical_dom_sf"/>
</dbReference>
<accession>A0A329XB10</accession>
<keyword evidence="1" id="KW-0677">Repeat</keyword>
<organism evidence="2 3">
    <name type="scientific">Photorhabdus bodei</name>
    <dbReference type="NCBI Taxonomy" id="2029681"/>
    <lineage>
        <taxon>Bacteria</taxon>
        <taxon>Pseudomonadati</taxon>
        <taxon>Pseudomonadota</taxon>
        <taxon>Gammaproteobacteria</taxon>
        <taxon>Enterobacterales</taxon>
        <taxon>Morganellaceae</taxon>
        <taxon>Photorhabdus</taxon>
    </lineage>
</organism>
<dbReference type="Gene3D" id="1.25.40.10">
    <property type="entry name" value="Tetratricopeptide repeat domain"/>
    <property type="match status" value="1"/>
</dbReference>
<dbReference type="InterPro" id="IPR006597">
    <property type="entry name" value="Sel1-like"/>
</dbReference>
<dbReference type="PANTHER" id="PTHR46430:SF3">
    <property type="entry name" value="ACTIVATOR OF C KINASE PROTEIN 1"/>
    <property type="match status" value="1"/>
</dbReference>
<dbReference type="Pfam" id="PF08238">
    <property type="entry name" value="Sel1"/>
    <property type="match status" value="4"/>
</dbReference>
<dbReference type="Proteomes" id="UP000250919">
    <property type="component" value="Unassembled WGS sequence"/>
</dbReference>
<dbReference type="SMART" id="SM00671">
    <property type="entry name" value="SEL1"/>
    <property type="match status" value="3"/>
</dbReference>
<dbReference type="RefSeq" id="WP_112894440.1">
    <property type="nucleotide sequence ID" value="NZ_CAWNYH010000004.1"/>
</dbReference>
<dbReference type="InterPro" id="IPR051726">
    <property type="entry name" value="Chitin_Synth_Reg"/>
</dbReference>
<dbReference type="PANTHER" id="PTHR46430">
    <property type="entry name" value="PROTEIN SKT5-RELATED"/>
    <property type="match status" value="1"/>
</dbReference>
<evidence type="ECO:0000313" key="2">
    <source>
        <dbReference type="EMBL" id="RAX13781.1"/>
    </source>
</evidence>